<dbReference type="PANTHER" id="PTHR19991:SF2">
    <property type="entry name" value="GH08893P"/>
    <property type="match status" value="1"/>
</dbReference>
<evidence type="ECO:0000256" key="1">
    <source>
        <dbReference type="SAM" id="MobiDB-lite"/>
    </source>
</evidence>
<dbReference type="AlphaFoldDB" id="A0A914S264"/>
<feature type="compositionally biased region" description="Low complexity" evidence="1">
    <location>
        <begin position="24"/>
        <end position="33"/>
    </location>
</feature>
<evidence type="ECO:0000313" key="2">
    <source>
        <dbReference type="Proteomes" id="UP000887564"/>
    </source>
</evidence>
<dbReference type="WBParaSite" id="PEQ_0001123901-mRNA-1">
    <property type="protein sequence ID" value="PEQ_0001123901-mRNA-1"/>
    <property type="gene ID" value="PEQ_0001123901"/>
</dbReference>
<dbReference type="Proteomes" id="UP000887564">
    <property type="component" value="Unplaced"/>
</dbReference>
<evidence type="ECO:0000313" key="3">
    <source>
        <dbReference type="WBParaSite" id="PEQ_0001123901-mRNA-1"/>
    </source>
</evidence>
<protein>
    <submittedName>
        <fullName evidence="3">Thioredoxin domain-containing protein</fullName>
    </submittedName>
</protein>
<dbReference type="PANTHER" id="PTHR19991">
    <property type="entry name" value="L 2 01289"/>
    <property type="match status" value="1"/>
</dbReference>
<name>A0A914S264_PAREQ</name>
<feature type="region of interest" description="Disordered" evidence="1">
    <location>
        <begin position="24"/>
        <end position="43"/>
    </location>
</feature>
<dbReference type="InterPro" id="IPR036249">
    <property type="entry name" value="Thioredoxin-like_sf"/>
</dbReference>
<sequence>MLWNRHPNELNPTYFVAVERVDSSVEPPSVPSGSKKEEDNTIEDVDEDKIDEILRDATKNLVVKTDDRSVARELGVTTFPSLVYFRRKNPITYDGDFKDSEVVLRWLRSHDEVVTWDLTDDNFEDKTDSYSPDEGALDWFVMFYNADEPDCNAFVSSWETVAHRLRGIVHVGKVDTSISDDVTE</sequence>
<reference evidence="3" key="1">
    <citation type="submission" date="2022-11" db="UniProtKB">
        <authorList>
            <consortium name="WormBaseParasite"/>
        </authorList>
    </citation>
    <scope>IDENTIFICATION</scope>
</reference>
<dbReference type="SUPFAM" id="SSF52833">
    <property type="entry name" value="Thioredoxin-like"/>
    <property type="match status" value="2"/>
</dbReference>
<organism evidence="2 3">
    <name type="scientific">Parascaris equorum</name>
    <name type="common">Equine roundworm</name>
    <dbReference type="NCBI Taxonomy" id="6256"/>
    <lineage>
        <taxon>Eukaryota</taxon>
        <taxon>Metazoa</taxon>
        <taxon>Ecdysozoa</taxon>
        <taxon>Nematoda</taxon>
        <taxon>Chromadorea</taxon>
        <taxon>Rhabditida</taxon>
        <taxon>Spirurina</taxon>
        <taxon>Ascaridomorpha</taxon>
        <taxon>Ascaridoidea</taxon>
        <taxon>Ascarididae</taxon>
        <taxon>Parascaris</taxon>
    </lineage>
</organism>
<proteinExistence type="predicted"/>
<dbReference type="Gene3D" id="3.40.30.10">
    <property type="entry name" value="Glutaredoxin"/>
    <property type="match status" value="2"/>
</dbReference>
<accession>A0A914S264</accession>
<keyword evidence="2" id="KW-1185">Reference proteome</keyword>